<dbReference type="InterPro" id="IPR023165">
    <property type="entry name" value="rRNA_Ade_diMease-like_C"/>
</dbReference>
<dbReference type="GO" id="GO:0006391">
    <property type="term" value="P:transcription initiation at mitochondrial promoter"/>
    <property type="evidence" value="ECO:0007669"/>
    <property type="project" value="TreeGrafter"/>
</dbReference>
<evidence type="ECO:0000256" key="7">
    <source>
        <dbReference type="RuleBase" id="RU362106"/>
    </source>
</evidence>
<dbReference type="GO" id="GO:0005759">
    <property type="term" value="C:mitochondrial matrix"/>
    <property type="evidence" value="ECO:0007669"/>
    <property type="project" value="TreeGrafter"/>
</dbReference>
<reference evidence="9" key="1">
    <citation type="submission" date="2023-03" db="EMBL/GenBank/DDBJ databases">
        <authorList>
            <person name="Steffen K."/>
            <person name="Cardenas P."/>
        </authorList>
    </citation>
    <scope>NUCLEOTIDE SEQUENCE</scope>
</reference>
<dbReference type="InterPro" id="IPR029063">
    <property type="entry name" value="SAM-dependent_MTases_sf"/>
</dbReference>
<dbReference type="AlphaFoldDB" id="A0AA35TMS7"/>
<dbReference type="GO" id="GO:0000179">
    <property type="term" value="F:rRNA (adenine-N6,N6-)-dimethyltransferase activity"/>
    <property type="evidence" value="ECO:0007669"/>
    <property type="project" value="UniProtKB-UniRule"/>
</dbReference>
<sequence>METVCQEYVKKRDWEDDPPEFHVIGNLPFNVSIPLLLQWLAMIPGRRGPFSFGRSILTLTFQREVAERIVAPPGHTQRSRLSVMTQNLCHVHWGFTIPGSVFTPAPKVDAVVLKLVPRLRPLVKVDHLTLERVVKALFTFRRKFIKRGASLLFPTDPHLLPLLFSLSGVPHTLRAQELTMEQVDQLSSTYLHLLDKHSSQYAISS</sequence>
<protein>
    <recommendedName>
        <fullName evidence="7">rRNA adenine N(6)-methyltransferase</fullName>
        <ecNumber evidence="7">2.1.1.-</ecNumber>
    </recommendedName>
</protein>
<feature type="binding site" evidence="6">
    <location>
        <position position="1"/>
    </location>
    <ligand>
        <name>S-adenosyl-L-methionine</name>
        <dbReference type="ChEBI" id="CHEBI:59789"/>
    </ligand>
</feature>
<proteinExistence type="inferred from homology"/>
<evidence type="ECO:0000313" key="9">
    <source>
        <dbReference type="EMBL" id="CAI8050461.1"/>
    </source>
</evidence>
<keyword evidence="10" id="KW-1185">Reference proteome</keyword>
<evidence type="ECO:0000259" key="8">
    <source>
        <dbReference type="SMART" id="SM00650"/>
    </source>
</evidence>
<dbReference type="InterPro" id="IPR020598">
    <property type="entry name" value="rRNA_Ade_methylase_Trfase_N"/>
</dbReference>
<dbReference type="GO" id="GO:0003723">
    <property type="term" value="F:RNA binding"/>
    <property type="evidence" value="ECO:0007669"/>
    <property type="project" value="UniProtKB-UniRule"/>
</dbReference>
<evidence type="ECO:0000313" key="10">
    <source>
        <dbReference type="Proteomes" id="UP001174909"/>
    </source>
</evidence>
<dbReference type="PROSITE" id="PS51689">
    <property type="entry name" value="SAM_RNA_A_N6_MT"/>
    <property type="match status" value="1"/>
</dbReference>
<dbReference type="GO" id="GO:0034246">
    <property type="term" value="F:mitochondrial transcription factor activity"/>
    <property type="evidence" value="ECO:0007669"/>
    <property type="project" value="TreeGrafter"/>
</dbReference>
<keyword evidence="3 6" id="KW-0808">Transferase</keyword>
<dbReference type="Proteomes" id="UP001174909">
    <property type="component" value="Unassembled WGS sequence"/>
</dbReference>
<evidence type="ECO:0000256" key="5">
    <source>
        <dbReference type="ARBA" id="ARBA00022884"/>
    </source>
</evidence>
<feature type="domain" description="Ribosomal RNA adenine methylase transferase N-terminal" evidence="8">
    <location>
        <begin position="4"/>
        <end position="119"/>
    </location>
</feature>
<feature type="binding site" evidence="6">
    <location>
        <position position="26"/>
    </location>
    <ligand>
        <name>S-adenosyl-L-methionine</name>
        <dbReference type="ChEBI" id="CHEBI:59789"/>
    </ligand>
</feature>
<keyword evidence="5 6" id="KW-0694">RNA-binding</keyword>
<keyword evidence="4 6" id="KW-0949">S-adenosyl-L-methionine</keyword>
<comment type="similarity">
    <text evidence="6 7">Belongs to the class I-like SAM-binding methyltransferase superfamily. rRNA adenine N(6)-methyltransferase family.</text>
</comment>
<evidence type="ECO:0000256" key="4">
    <source>
        <dbReference type="ARBA" id="ARBA00022691"/>
    </source>
</evidence>
<comment type="subcellular location">
    <subcellularLocation>
        <location evidence="1">Mitochondrion</location>
    </subcellularLocation>
</comment>
<evidence type="ECO:0000256" key="6">
    <source>
        <dbReference type="PROSITE-ProRule" id="PRU01026"/>
    </source>
</evidence>
<evidence type="ECO:0000256" key="3">
    <source>
        <dbReference type="ARBA" id="ARBA00022679"/>
    </source>
</evidence>
<comment type="caution">
    <text evidence="6">Lacks conserved residue(s) required for the propagation of feature annotation.</text>
</comment>
<comment type="caution">
    <text evidence="9">The sequence shown here is derived from an EMBL/GenBank/DDBJ whole genome shotgun (WGS) entry which is preliminary data.</text>
</comment>
<dbReference type="Gene3D" id="1.10.8.100">
    <property type="entry name" value="Ribosomal RNA adenine dimethylase-like, domain 2"/>
    <property type="match status" value="1"/>
</dbReference>
<name>A0AA35TMS7_GEOBA</name>
<dbReference type="PANTHER" id="PTHR11727:SF17">
    <property type="entry name" value="DIMETHYLADENOSINE TRANSFERASE 1, MITOCHONDRIAL"/>
    <property type="match status" value="1"/>
</dbReference>
<keyword evidence="2 6" id="KW-0489">Methyltransferase</keyword>
<dbReference type="PANTHER" id="PTHR11727">
    <property type="entry name" value="DIMETHYLADENOSINE TRANSFERASE"/>
    <property type="match status" value="1"/>
</dbReference>
<dbReference type="Pfam" id="PF00398">
    <property type="entry name" value="RrnaAD"/>
    <property type="match status" value="1"/>
</dbReference>
<evidence type="ECO:0000256" key="1">
    <source>
        <dbReference type="ARBA" id="ARBA00004173"/>
    </source>
</evidence>
<dbReference type="SUPFAM" id="SSF53335">
    <property type="entry name" value="S-adenosyl-L-methionine-dependent methyltransferases"/>
    <property type="match status" value="1"/>
</dbReference>
<dbReference type="Gene3D" id="3.40.50.150">
    <property type="entry name" value="Vaccinia Virus protein VP39"/>
    <property type="match status" value="1"/>
</dbReference>
<organism evidence="9 10">
    <name type="scientific">Geodia barretti</name>
    <name type="common">Barrett's horny sponge</name>
    <dbReference type="NCBI Taxonomy" id="519541"/>
    <lineage>
        <taxon>Eukaryota</taxon>
        <taxon>Metazoa</taxon>
        <taxon>Porifera</taxon>
        <taxon>Demospongiae</taxon>
        <taxon>Heteroscleromorpha</taxon>
        <taxon>Tetractinellida</taxon>
        <taxon>Astrophorina</taxon>
        <taxon>Geodiidae</taxon>
        <taxon>Geodia</taxon>
    </lineage>
</organism>
<evidence type="ECO:0000256" key="2">
    <source>
        <dbReference type="ARBA" id="ARBA00022603"/>
    </source>
</evidence>
<keyword evidence="7" id="KW-0698">rRNA processing</keyword>
<gene>
    <name evidence="9" type="ORF">GBAR_LOCUS27715</name>
</gene>
<dbReference type="SMART" id="SM00650">
    <property type="entry name" value="rADc"/>
    <property type="match status" value="1"/>
</dbReference>
<dbReference type="InterPro" id="IPR001737">
    <property type="entry name" value="KsgA/Erm"/>
</dbReference>
<accession>A0AA35TMS7</accession>
<dbReference type="EMBL" id="CASHTH010003869">
    <property type="protein sequence ID" value="CAI8050461.1"/>
    <property type="molecule type" value="Genomic_DNA"/>
</dbReference>
<dbReference type="EC" id="2.1.1.-" evidence="7"/>